<dbReference type="Gene3D" id="2.30.22.10">
    <property type="entry name" value="Head domain of nucleotide exchange factor GrpE"/>
    <property type="match status" value="1"/>
</dbReference>
<dbReference type="SUPFAM" id="SSF58014">
    <property type="entry name" value="Coiled-coil domain of nucleotide exchange factor GrpE"/>
    <property type="match status" value="1"/>
</dbReference>
<dbReference type="InterPro" id="IPR013805">
    <property type="entry name" value="GrpE_CC"/>
</dbReference>
<evidence type="ECO:0000256" key="8">
    <source>
        <dbReference type="ARBA" id="ARBA00072274"/>
    </source>
</evidence>
<dbReference type="GO" id="GO:0051087">
    <property type="term" value="F:protein-folding chaperone binding"/>
    <property type="evidence" value="ECO:0007669"/>
    <property type="project" value="InterPro"/>
</dbReference>
<dbReference type="EMBL" id="MFTJ01000013">
    <property type="protein sequence ID" value="OGI66360.1"/>
    <property type="molecule type" value="Genomic_DNA"/>
</dbReference>
<dbReference type="Proteomes" id="UP000178700">
    <property type="component" value="Unassembled WGS sequence"/>
</dbReference>
<comment type="subcellular location">
    <subcellularLocation>
        <location evidence="1 10">Cytoplasm</location>
    </subcellularLocation>
</comment>
<dbReference type="GO" id="GO:0006457">
    <property type="term" value="P:protein folding"/>
    <property type="evidence" value="ECO:0007669"/>
    <property type="project" value="InterPro"/>
</dbReference>
<reference evidence="14 15" key="1">
    <citation type="journal article" date="2016" name="Nat. Commun.">
        <title>Thousands of microbial genomes shed light on interconnected biogeochemical processes in an aquifer system.</title>
        <authorList>
            <person name="Anantharaman K."/>
            <person name="Brown C.T."/>
            <person name="Hug L.A."/>
            <person name="Sharon I."/>
            <person name="Castelle C.J."/>
            <person name="Probst A.J."/>
            <person name="Thomas B.C."/>
            <person name="Singh A."/>
            <person name="Wilkins M.J."/>
            <person name="Karaoz U."/>
            <person name="Brodie E.L."/>
            <person name="Williams K.H."/>
            <person name="Hubbard S.S."/>
            <person name="Banfield J.F."/>
        </authorList>
    </citation>
    <scope>NUCLEOTIDE SEQUENCE [LARGE SCALE GENOMIC DNA]</scope>
</reference>
<dbReference type="PANTHER" id="PTHR21237:SF23">
    <property type="entry name" value="GRPE PROTEIN HOMOLOG, MITOCHONDRIAL"/>
    <property type="match status" value="1"/>
</dbReference>
<evidence type="ECO:0000256" key="3">
    <source>
        <dbReference type="ARBA" id="ARBA00011738"/>
    </source>
</evidence>
<evidence type="ECO:0000256" key="2">
    <source>
        <dbReference type="ARBA" id="ARBA00009054"/>
    </source>
</evidence>
<dbReference type="GO" id="GO:0051082">
    <property type="term" value="F:unfolded protein binding"/>
    <property type="evidence" value="ECO:0007669"/>
    <property type="project" value="TreeGrafter"/>
</dbReference>
<accession>A0A1F6V9L9</accession>
<dbReference type="PRINTS" id="PR00773">
    <property type="entry name" value="GRPEPROTEIN"/>
</dbReference>
<dbReference type="FunFam" id="2.30.22.10:FF:000001">
    <property type="entry name" value="Protein GrpE"/>
    <property type="match status" value="1"/>
</dbReference>
<sequence length="179" mass="20519">MAKPTESEQIEPVSEEPQDTPTPSPTEPVDPLTLMTELAKRTQATFENYRKQTEKRIEDIRQFASKDCIMQLLPIIDNFKLAIDTAKKTPQQNSPNSNQELLKGIELIYTQLHELLENNNVKPIETVGQKFNPHLHEALMKTPSDLPENTIIEEFQRGYIMHDRVIRTARVKISSGKKV</sequence>
<evidence type="ECO:0000313" key="15">
    <source>
        <dbReference type="Proteomes" id="UP000178700"/>
    </source>
</evidence>
<comment type="similarity">
    <text evidence="2 10 12">Belongs to the GrpE family.</text>
</comment>
<dbReference type="PROSITE" id="PS01071">
    <property type="entry name" value="GRPE"/>
    <property type="match status" value="1"/>
</dbReference>
<proteinExistence type="inferred from homology"/>
<comment type="caution">
    <text evidence="14">The sequence shown here is derived from an EMBL/GenBank/DDBJ whole genome shotgun (WGS) entry which is preliminary data.</text>
</comment>
<dbReference type="SUPFAM" id="SSF51064">
    <property type="entry name" value="Head domain of nucleotide exchange factor GrpE"/>
    <property type="match status" value="1"/>
</dbReference>
<dbReference type="AlphaFoldDB" id="A0A1F6V9L9"/>
<keyword evidence="5 10" id="KW-0346">Stress response</keyword>
<dbReference type="GO" id="GO:0042803">
    <property type="term" value="F:protein homodimerization activity"/>
    <property type="evidence" value="ECO:0007669"/>
    <property type="project" value="InterPro"/>
</dbReference>
<evidence type="ECO:0000313" key="14">
    <source>
        <dbReference type="EMBL" id="OGI66360.1"/>
    </source>
</evidence>
<protein>
    <recommendedName>
        <fullName evidence="8 10">Protein GrpE</fullName>
    </recommendedName>
    <alternativeName>
        <fullName evidence="9 10">HSP-70 cofactor</fullName>
    </alternativeName>
</protein>
<name>A0A1F6V9L9_9BACT</name>
<dbReference type="CDD" id="cd00446">
    <property type="entry name" value="GrpE"/>
    <property type="match status" value="1"/>
</dbReference>
<evidence type="ECO:0000256" key="12">
    <source>
        <dbReference type="RuleBase" id="RU004478"/>
    </source>
</evidence>
<keyword evidence="6 10" id="KW-0143">Chaperone</keyword>
<evidence type="ECO:0000256" key="9">
    <source>
        <dbReference type="ARBA" id="ARBA00076414"/>
    </source>
</evidence>
<gene>
    <name evidence="10" type="primary">grpE</name>
    <name evidence="14" type="ORF">A2642_01440</name>
</gene>
<feature type="region of interest" description="Disordered" evidence="13">
    <location>
        <begin position="1"/>
        <end position="31"/>
    </location>
</feature>
<evidence type="ECO:0000256" key="6">
    <source>
        <dbReference type="ARBA" id="ARBA00023186"/>
    </source>
</evidence>
<dbReference type="Pfam" id="PF01025">
    <property type="entry name" value="GrpE"/>
    <property type="match status" value="1"/>
</dbReference>
<comment type="subunit">
    <text evidence="3 10">Homodimer.</text>
</comment>
<dbReference type="InterPro" id="IPR000740">
    <property type="entry name" value="GrpE"/>
</dbReference>
<evidence type="ECO:0000256" key="5">
    <source>
        <dbReference type="ARBA" id="ARBA00023016"/>
    </source>
</evidence>
<comment type="function">
    <text evidence="7 10 11">Participates actively in the response to hyperosmotic and heat shock by preventing the aggregation of stress-denatured proteins, in association with DnaK and GrpE. It is the nucleotide exchange factor for DnaK and may function as a thermosensor. Unfolded proteins bind initially to DnaJ; upon interaction with the DnaJ-bound protein, DnaK hydrolyzes its bound ATP, resulting in the formation of a stable complex. GrpE releases ADP from DnaK; ATP binding to DnaK triggers the release of the substrate protein, thus completing the reaction cycle. Several rounds of ATP-dependent interactions between DnaJ, DnaK and GrpE are required for fully efficient folding.</text>
</comment>
<evidence type="ECO:0000256" key="11">
    <source>
        <dbReference type="RuleBase" id="RU000639"/>
    </source>
</evidence>
<dbReference type="InterPro" id="IPR009012">
    <property type="entry name" value="GrpE_head"/>
</dbReference>
<evidence type="ECO:0000256" key="13">
    <source>
        <dbReference type="SAM" id="MobiDB-lite"/>
    </source>
</evidence>
<dbReference type="PANTHER" id="PTHR21237">
    <property type="entry name" value="GRPE PROTEIN"/>
    <property type="match status" value="1"/>
</dbReference>
<dbReference type="Gene3D" id="3.90.20.20">
    <property type="match status" value="1"/>
</dbReference>
<organism evidence="14 15">
    <name type="scientific">Candidatus Nomurabacteria bacterium RIFCSPHIGHO2_01_FULL_39_10</name>
    <dbReference type="NCBI Taxonomy" id="1801733"/>
    <lineage>
        <taxon>Bacteria</taxon>
        <taxon>Candidatus Nomuraibacteriota</taxon>
    </lineage>
</organism>
<evidence type="ECO:0000256" key="1">
    <source>
        <dbReference type="ARBA" id="ARBA00004496"/>
    </source>
</evidence>
<evidence type="ECO:0000256" key="7">
    <source>
        <dbReference type="ARBA" id="ARBA00053401"/>
    </source>
</evidence>
<keyword evidence="4 10" id="KW-0963">Cytoplasm</keyword>
<dbReference type="GO" id="GO:0000774">
    <property type="term" value="F:adenyl-nucleotide exchange factor activity"/>
    <property type="evidence" value="ECO:0007669"/>
    <property type="project" value="InterPro"/>
</dbReference>
<dbReference type="HAMAP" id="MF_01151">
    <property type="entry name" value="GrpE"/>
    <property type="match status" value="1"/>
</dbReference>
<dbReference type="GO" id="GO:0005737">
    <property type="term" value="C:cytoplasm"/>
    <property type="evidence" value="ECO:0007669"/>
    <property type="project" value="UniProtKB-SubCell"/>
</dbReference>
<evidence type="ECO:0000256" key="10">
    <source>
        <dbReference type="HAMAP-Rule" id="MF_01151"/>
    </source>
</evidence>
<evidence type="ECO:0000256" key="4">
    <source>
        <dbReference type="ARBA" id="ARBA00022490"/>
    </source>
</evidence>